<gene>
    <name evidence="1" type="ORF">DJ019_10730</name>
</gene>
<evidence type="ECO:0000313" key="1">
    <source>
        <dbReference type="EMBL" id="RAK65434.1"/>
    </source>
</evidence>
<dbReference type="AlphaFoldDB" id="A0A328BHQ9"/>
<keyword evidence="1" id="KW-0808">Transferase</keyword>
<reference evidence="1 2" key="1">
    <citation type="submission" date="2018-05" db="EMBL/GenBank/DDBJ databases">
        <authorList>
            <person name="Lanie J.A."/>
            <person name="Ng W.-L."/>
            <person name="Kazmierczak K.M."/>
            <person name="Andrzejewski T.M."/>
            <person name="Davidsen T.M."/>
            <person name="Wayne K.J."/>
            <person name="Tettelin H."/>
            <person name="Glass J.I."/>
            <person name="Rusch D."/>
            <person name="Podicherti R."/>
            <person name="Tsui H.-C.T."/>
            <person name="Winkler M.E."/>
        </authorList>
    </citation>
    <scope>NUCLEOTIDE SEQUENCE [LARGE SCALE GENOMIC DNA]</scope>
    <source>
        <strain evidence="1 2">BUT-10</strain>
    </source>
</reference>
<proteinExistence type="predicted"/>
<name>A0A328BHQ9_9CAUL</name>
<dbReference type="OrthoDB" id="8480244at2"/>
<dbReference type="RefSeq" id="WP_111276030.1">
    <property type="nucleotide sequence ID" value="NZ_QFYS01000004.1"/>
</dbReference>
<dbReference type="EMBL" id="QFYS01000004">
    <property type="protein sequence ID" value="RAK65434.1"/>
    <property type="molecule type" value="Genomic_DNA"/>
</dbReference>
<evidence type="ECO:0000313" key="2">
    <source>
        <dbReference type="Proteomes" id="UP000249524"/>
    </source>
</evidence>
<dbReference type="GO" id="GO:0016301">
    <property type="term" value="F:kinase activity"/>
    <property type="evidence" value="ECO:0007669"/>
    <property type="project" value="UniProtKB-KW"/>
</dbReference>
<sequence>MAAQLGPPAAAIRAHEEMFAYWNSLKAGAPAPTRREIDPGHMKRLLPTVSLVDVLRGDGLDYRVRLAGTGLYNVYGREITGRTLAEIYNSAAAEYWRHELGKVVQERKPGVGVHSLAWRGASHLSIVWIRLPLVSEAGDVNMILGYDAVVGMGAISSGIRPAPGAAAAA</sequence>
<dbReference type="Proteomes" id="UP000249524">
    <property type="component" value="Unassembled WGS sequence"/>
</dbReference>
<protein>
    <submittedName>
        <fullName evidence="1">Histidine kinase</fullName>
    </submittedName>
</protein>
<accession>A0A328BHQ9</accession>
<dbReference type="InterPro" id="IPR009922">
    <property type="entry name" value="DUF1457"/>
</dbReference>
<dbReference type="Pfam" id="PF07310">
    <property type="entry name" value="PAS_5"/>
    <property type="match status" value="1"/>
</dbReference>
<keyword evidence="1" id="KW-0418">Kinase</keyword>
<keyword evidence="2" id="KW-1185">Reference proteome</keyword>
<comment type="caution">
    <text evidence="1">The sequence shown here is derived from an EMBL/GenBank/DDBJ whole genome shotgun (WGS) entry which is preliminary data.</text>
</comment>
<organism evidence="1 2">
    <name type="scientific">Phenylobacterium kunshanense</name>
    <dbReference type="NCBI Taxonomy" id="1445034"/>
    <lineage>
        <taxon>Bacteria</taxon>
        <taxon>Pseudomonadati</taxon>
        <taxon>Pseudomonadota</taxon>
        <taxon>Alphaproteobacteria</taxon>
        <taxon>Caulobacterales</taxon>
        <taxon>Caulobacteraceae</taxon>
        <taxon>Phenylobacterium</taxon>
    </lineage>
</organism>